<keyword evidence="1" id="KW-0472">Membrane</keyword>
<feature type="transmembrane region" description="Helical" evidence="1">
    <location>
        <begin position="51"/>
        <end position="71"/>
    </location>
</feature>
<feature type="transmembrane region" description="Helical" evidence="1">
    <location>
        <begin position="183"/>
        <end position="204"/>
    </location>
</feature>
<feature type="transmembrane region" description="Helical" evidence="1">
    <location>
        <begin position="225"/>
        <end position="244"/>
    </location>
</feature>
<reference evidence="3" key="1">
    <citation type="journal article" date="2019" name="Int. J. Syst. Evol. Microbiol.">
        <title>The Global Catalogue of Microorganisms (GCM) 10K type strain sequencing project: providing services to taxonomists for standard genome sequencing and annotation.</title>
        <authorList>
            <consortium name="The Broad Institute Genomics Platform"/>
            <consortium name="The Broad Institute Genome Sequencing Center for Infectious Disease"/>
            <person name="Wu L."/>
            <person name="Ma J."/>
        </authorList>
    </citation>
    <scope>NUCLEOTIDE SEQUENCE [LARGE SCALE GENOMIC DNA]</scope>
    <source>
        <strain evidence="3">JCM 32105</strain>
    </source>
</reference>
<comment type="caution">
    <text evidence="2">The sequence shown here is derived from an EMBL/GenBank/DDBJ whole genome shotgun (WGS) entry which is preliminary data.</text>
</comment>
<keyword evidence="3" id="KW-1185">Reference proteome</keyword>
<dbReference type="EMBL" id="BAABFA010000012">
    <property type="protein sequence ID" value="GAA4466550.1"/>
    <property type="molecule type" value="Genomic_DNA"/>
</dbReference>
<evidence type="ECO:0008006" key="4">
    <source>
        <dbReference type="Google" id="ProtNLM"/>
    </source>
</evidence>
<feature type="transmembrane region" description="Helical" evidence="1">
    <location>
        <begin position="283"/>
        <end position="301"/>
    </location>
</feature>
<dbReference type="Proteomes" id="UP001500067">
    <property type="component" value="Unassembled WGS sequence"/>
</dbReference>
<feature type="transmembrane region" description="Helical" evidence="1">
    <location>
        <begin position="307"/>
        <end position="323"/>
    </location>
</feature>
<keyword evidence="1" id="KW-1133">Transmembrane helix</keyword>
<feature type="transmembrane region" description="Helical" evidence="1">
    <location>
        <begin position="259"/>
        <end position="276"/>
    </location>
</feature>
<proteinExistence type="predicted"/>
<gene>
    <name evidence="2" type="ORF">GCM10023093_20820</name>
</gene>
<organism evidence="2 3">
    <name type="scientific">Nemorincola caseinilytica</name>
    <dbReference type="NCBI Taxonomy" id="2054315"/>
    <lineage>
        <taxon>Bacteria</taxon>
        <taxon>Pseudomonadati</taxon>
        <taxon>Bacteroidota</taxon>
        <taxon>Chitinophagia</taxon>
        <taxon>Chitinophagales</taxon>
        <taxon>Chitinophagaceae</taxon>
        <taxon>Nemorincola</taxon>
    </lineage>
</organism>
<sequence>MLRLFRNNSPFTVLVLFLFALVIKIQALLHPHVPQPVPGHFMYNYILRAMSAALGQSGFVYTFFAIAGLFLQSLYIKNIATRHKLFPRYTYVPSYVYLLLTTIYPQFSYFGETQVLNWLLLGAVDIMFSFTQTTQPRKLIYNAAFLLCLAALFQMSLLAFFLLLVVGMVMFRPFNLGEWSVALMGYATPIYFLLCILFLFDRLYLLRLWPHVGVSLSAHVASPGLLILTIVGILILSGTGVYAMRQNVPLSNIYVRRDWTAITFYLFISMLVAVLTDAAVKSAWLMVMPALSIIISHAFLLEKNKRFSNFIFYFSLIYLLYCIRANH</sequence>
<dbReference type="RefSeq" id="WP_345082717.1">
    <property type="nucleotide sequence ID" value="NZ_BAABFA010000012.1"/>
</dbReference>
<evidence type="ECO:0000313" key="3">
    <source>
        <dbReference type="Proteomes" id="UP001500067"/>
    </source>
</evidence>
<name>A0ABP8NJG2_9BACT</name>
<evidence type="ECO:0000313" key="2">
    <source>
        <dbReference type="EMBL" id="GAA4466550.1"/>
    </source>
</evidence>
<protein>
    <recommendedName>
        <fullName evidence="4">Beta-carotene 15,15'-monooxygenase</fullName>
    </recommendedName>
</protein>
<evidence type="ECO:0000256" key="1">
    <source>
        <dbReference type="SAM" id="Phobius"/>
    </source>
</evidence>
<feature type="transmembrane region" description="Helical" evidence="1">
    <location>
        <begin position="92"/>
        <end position="109"/>
    </location>
</feature>
<keyword evidence="1" id="KW-0812">Transmembrane</keyword>
<feature type="transmembrane region" description="Helical" evidence="1">
    <location>
        <begin position="143"/>
        <end position="171"/>
    </location>
</feature>
<accession>A0ABP8NJG2</accession>